<organism evidence="1">
    <name type="scientific">marine sediment metagenome</name>
    <dbReference type="NCBI Taxonomy" id="412755"/>
    <lineage>
        <taxon>unclassified sequences</taxon>
        <taxon>metagenomes</taxon>
        <taxon>ecological metagenomes</taxon>
    </lineage>
</organism>
<accession>A0A0F9ASM4</accession>
<comment type="caution">
    <text evidence="1">The sequence shown here is derived from an EMBL/GenBank/DDBJ whole genome shotgun (WGS) entry which is preliminary data.</text>
</comment>
<evidence type="ECO:0000313" key="1">
    <source>
        <dbReference type="EMBL" id="KKL12604.1"/>
    </source>
</evidence>
<name>A0A0F9ASM4_9ZZZZ</name>
<protein>
    <submittedName>
        <fullName evidence="1">Uncharacterized protein</fullName>
    </submittedName>
</protein>
<reference evidence="1" key="1">
    <citation type="journal article" date="2015" name="Nature">
        <title>Complex archaea that bridge the gap between prokaryotes and eukaryotes.</title>
        <authorList>
            <person name="Spang A."/>
            <person name="Saw J.H."/>
            <person name="Jorgensen S.L."/>
            <person name="Zaremba-Niedzwiedzka K."/>
            <person name="Martijn J."/>
            <person name="Lind A.E."/>
            <person name="van Eijk R."/>
            <person name="Schleper C."/>
            <person name="Guy L."/>
            <person name="Ettema T.J."/>
        </authorList>
    </citation>
    <scope>NUCLEOTIDE SEQUENCE</scope>
</reference>
<dbReference type="AlphaFoldDB" id="A0A0F9ASM4"/>
<feature type="non-terminal residue" evidence="1">
    <location>
        <position position="1"/>
    </location>
</feature>
<proteinExistence type="predicted"/>
<gene>
    <name evidence="1" type="ORF">LCGC14_2534140</name>
</gene>
<sequence length="65" mass="7559">NVNDDVTFMTYAKRGTPKSVERVRKCVRRLSRGKPRFVMLGFALAGPRTMEQRSFLQRLTRITTL</sequence>
<dbReference type="EMBL" id="LAZR01041193">
    <property type="protein sequence ID" value="KKL12604.1"/>
    <property type="molecule type" value="Genomic_DNA"/>
</dbReference>